<dbReference type="AlphaFoldDB" id="A0A8D9AXH4"/>
<organism evidence="1">
    <name type="scientific">Cacopsylla melanoneura</name>
    <dbReference type="NCBI Taxonomy" id="428564"/>
    <lineage>
        <taxon>Eukaryota</taxon>
        <taxon>Metazoa</taxon>
        <taxon>Ecdysozoa</taxon>
        <taxon>Arthropoda</taxon>
        <taxon>Hexapoda</taxon>
        <taxon>Insecta</taxon>
        <taxon>Pterygota</taxon>
        <taxon>Neoptera</taxon>
        <taxon>Paraneoptera</taxon>
        <taxon>Hemiptera</taxon>
        <taxon>Sternorrhyncha</taxon>
        <taxon>Psylloidea</taxon>
        <taxon>Psyllidae</taxon>
        <taxon>Psyllinae</taxon>
        <taxon>Cacopsylla</taxon>
    </lineage>
</organism>
<sequence>MLQGFHDDAGVDELTFDRANIVINPAFIVDNGDVIISNVLLLVVAIWIRFQSWHHGGHVENNLHNLILPAVRILSVASIGFQSPQEHVEGVGVGQFNQSAQPLQKLHVSDGTVLVTQDIQL</sequence>
<dbReference type="EMBL" id="HBUF01595547">
    <property type="protein sequence ID" value="CAG6774648.1"/>
    <property type="molecule type" value="Transcribed_RNA"/>
</dbReference>
<name>A0A8D9AXH4_9HEMI</name>
<protein>
    <submittedName>
        <fullName evidence="1">Uncharacterized protein</fullName>
    </submittedName>
</protein>
<dbReference type="EMBL" id="HBUF01595546">
    <property type="protein sequence ID" value="CAG6774646.1"/>
    <property type="molecule type" value="Transcribed_RNA"/>
</dbReference>
<reference evidence="1" key="1">
    <citation type="submission" date="2021-05" db="EMBL/GenBank/DDBJ databases">
        <authorList>
            <person name="Alioto T."/>
            <person name="Alioto T."/>
            <person name="Gomez Garrido J."/>
        </authorList>
    </citation>
    <scope>NUCLEOTIDE SEQUENCE</scope>
</reference>
<accession>A0A8D9AXH4</accession>
<evidence type="ECO:0000313" key="1">
    <source>
        <dbReference type="EMBL" id="CAG6774648.1"/>
    </source>
</evidence>
<proteinExistence type="predicted"/>